<protein>
    <submittedName>
        <fullName evidence="1">Uncharacterized protein</fullName>
    </submittedName>
</protein>
<organism evidence="1">
    <name type="scientific">Arundo donax</name>
    <name type="common">Giant reed</name>
    <name type="synonym">Donax arundinaceus</name>
    <dbReference type="NCBI Taxonomy" id="35708"/>
    <lineage>
        <taxon>Eukaryota</taxon>
        <taxon>Viridiplantae</taxon>
        <taxon>Streptophyta</taxon>
        <taxon>Embryophyta</taxon>
        <taxon>Tracheophyta</taxon>
        <taxon>Spermatophyta</taxon>
        <taxon>Magnoliopsida</taxon>
        <taxon>Liliopsida</taxon>
        <taxon>Poales</taxon>
        <taxon>Poaceae</taxon>
        <taxon>PACMAD clade</taxon>
        <taxon>Arundinoideae</taxon>
        <taxon>Arundineae</taxon>
        <taxon>Arundo</taxon>
    </lineage>
</organism>
<proteinExistence type="predicted"/>
<reference evidence="1" key="1">
    <citation type="submission" date="2014-09" db="EMBL/GenBank/DDBJ databases">
        <authorList>
            <person name="Magalhaes I.L.F."/>
            <person name="Oliveira U."/>
            <person name="Santos F.R."/>
            <person name="Vidigal T.H.D.A."/>
            <person name="Brescovit A.D."/>
            <person name="Santos A.J."/>
        </authorList>
    </citation>
    <scope>NUCLEOTIDE SEQUENCE</scope>
    <source>
        <tissue evidence="1">Shoot tissue taken approximately 20 cm above the soil surface</tissue>
    </source>
</reference>
<name>A0A0A9EH77_ARUDO</name>
<evidence type="ECO:0000313" key="1">
    <source>
        <dbReference type="EMBL" id="JAE00080.1"/>
    </source>
</evidence>
<accession>A0A0A9EH77</accession>
<sequence length="30" mass="3549">MLILQQQQKHMLRSYLVLMTMVPGCFLGRL</sequence>
<dbReference type="AlphaFoldDB" id="A0A0A9EH77"/>
<dbReference type="EMBL" id="GBRH01197816">
    <property type="protein sequence ID" value="JAE00080.1"/>
    <property type="molecule type" value="Transcribed_RNA"/>
</dbReference>
<reference evidence="1" key="2">
    <citation type="journal article" date="2015" name="Data Brief">
        <title>Shoot transcriptome of the giant reed, Arundo donax.</title>
        <authorList>
            <person name="Barrero R.A."/>
            <person name="Guerrero F.D."/>
            <person name="Moolhuijzen P."/>
            <person name="Goolsby J.A."/>
            <person name="Tidwell J."/>
            <person name="Bellgard S.E."/>
            <person name="Bellgard M.I."/>
        </authorList>
    </citation>
    <scope>NUCLEOTIDE SEQUENCE</scope>
    <source>
        <tissue evidence="1">Shoot tissue taken approximately 20 cm above the soil surface</tissue>
    </source>
</reference>